<protein>
    <submittedName>
        <fullName evidence="1">Spore coat protein</fullName>
    </submittedName>
</protein>
<evidence type="ECO:0000313" key="2">
    <source>
        <dbReference type="Proteomes" id="UP001239397"/>
    </source>
</evidence>
<organism evidence="1 2">
    <name type="scientific">Amycolatopsis mongoliensis</name>
    <dbReference type="NCBI Taxonomy" id="715475"/>
    <lineage>
        <taxon>Bacteria</taxon>
        <taxon>Bacillati</taxon>
        <taxon>Actinomycetota</taxon>
        <taxon>Actinomycetes</taxon>
        <taxon>Pseudonocardiales</taxon>
        <taxon>Pseudonocardiaceae</taxon>
        <taxon>Amycolatopsis</taxon>
    </lineage>
</organism>
<accession>A0A9Y2JV46</accession>
<sequence>MRLLLRADASASIGAGHIARMVAYAERAVARGWRVAFSGRVENAEWLASRFDELGVSRVGSFDATGFDAVVVDHYGLGDLRKEVNAAGALLVSIEDDVFGRRPADIVVDSGFAPSPRPDDGSDVLLRGIAYAPLRDVVRGTRRVLSGPPLHVTLALGGSDERAPTAGLLLRALRDTELPFTADVLVRGEPALPDLRPDQSIRVAAPSPALLELFATTDVAVSASGVTFVELCCLGVPTAAVLLVDNQEAGYRAALELGLAAGLGPAESLAERLPEVTAVLRSLLSDPALRRRLSETASATVDGRGVDRVLDQVESRTGSVLGASYR</sequence>
<name>A0A9Y2JV46_9PSEU</name>
<keyword evidence="1" id="KW-0167">Capsid protein</keyword>
<gene>
    <name evidence="1" type="ORF">QRX60_10150</name>
</gene>
<evidence type="ECO:0000313" key="1">
    <source>
        <dbReference type="EMBL" id="WIY04179.1"/>
    </source>
</evidence>
<reference evidence="1 2" key="1">
    <citation type="submission" date="2023-06" db="EMBL/GenBank/DDBJ databases">
        <authorList>
            <person name="Oyuntsetseg B."/>
            <person name="Kim S.B."/>
        </authorList>
    </citation>
    <scope>NUCLEOTIDE SEQUENCE [LARGE SCALE GENOMIC DNA]</scope>
    <source>
        <strain evidence="1 2">4-36</strain>
    </source>
</reference>
<dbReference type="Gene3D" id="3.40.50.11190">
    <property type="match status" value="1"/>
</dbReference>
<dbReference type="EMBL" id="CP127295">
    <property type="protein sequence ID" value="WIY04179.1"/>
    <property type="molecule type" value="Genomic_DNA"/>
</dbReference>
<dbReference type="KEGG" id="amog:QRX60_10150"/>
<dbReference type="AlphaFoldDB" id="A0A9Y2JV46"/>
<proteinExistence type="predicted"/>
<dbReference type="RefSeq" id="WP_286000512.1">
    <property type="nucleotide sequence ID" value="NZ_CP127295.1"/>
</dbReference>
<dbReference type="SUPFAM" id="SSF53756">
    <property type="entry name" value="UDP-Glycosyltransferase/glycogen phosphorylase"/>
    <property type="match status" value="1"/>
</dbReference>
<dbReference type="Proteomes" id="UP001239397">
    <property type="component" value="Chromosome"/>
</dbReference>
<keyword evidence="1" id="KW-0946">Virion</keyword>
<keyword evidence="2" id="KW-1185">Reference proteome</keyword>
<dbReference type="Gene3D" id="3.40.50.2000">
    <property type="entry name" value="Glycogen Phosphorylase B"/>
    <property type="match status" value="1"/>
</dbReference>